<evidence type="ECO:0000256" key="2">
    <source>
        <dbReference type="ARBA" id="ARBA00022737"/>
    </source>
</evidence>
<organism evidence="3 4">
    <name type="scientific">Adineta steineri</name>
    <dbReference type="NCBI Taxonomy" id="433720"/>
    <lineage>
        <taxon>Eukaryota</taxon>
        <taxon>Metazoa</taxon>
        <taxon>Spiralia</taxon>
        <taxon>Gnathifera</taxon>
        <taxon>Rotifera</taxon>
        <taxon>Eurotatoria</taxon>
        <taxon>Bdelloidea</taxon>
        <taxon>Adinetida</taxon>
        <taxon>Adinetidae</taxon>
        <taxon>Adineta</taxon>
    </lineage>
</organism>
<gene>
    <name evidence="3" type="ORF">KXQ929_LOCUS32018</name>
</gene>
<proteinExistence type="predicted"/>
<keyword evidence="2" id="KW-0677">Repeat</keyword>
<sequence>STGTWTNAGSMNVARWLHTASTLTNGSVLVTGGRGSNGFLDSAELYNPGTGTWTTTRNINVVRQYHTASTLANGSILVAGGDNKGGHLNSAELY</sequence>
<dbReference type="PANTHER" id="PTHR46344">
    <property type="entry name" value="OS02G0202900 PROTEIN"/>
    <property type="match status" value="1"/>
</dbReference>
<name>A0A819SGB4_9BILA</name>
<comment type="caution">
    <text evidence="3">The sequence shown here is derived from an EMBL/GenBank/DDBJ whole genome shotgun (WGS) entry which is preliminary data.</text>
</comment>
<feature type="non-terminal residue" evidence="3">
    <location>
        <position position="1"/>
    </location>
</feature>
<dbReference type="Pfam" id="PF01344">
    <property type="entry name" value="Kelch_1"/>
    <property type="match status" value="1"/>
</dbReference>
<evidence type="ECO:0008006" key="5">
    <source>
        <dbReference type="Google" id="ProtNLM"/>
    </source>
</evidence>
<dbReference type="PANTHER" id="PTHR46344:SF27">
    <property type="entry name" value="KELCH REPEAT SUPERFAMILY PROTEIN"/>
    <property type="match status" value="1"/>
</dbReference>
<evidence type="ECO:0000313" key="3">
    <source>
        <dbReference type="EMBL" id="CAF4058995.1"/>
    </source>
</evidence>
<keyword evidence="1" id="KW-0880">Kelch repeat</keyword>
<reference evidence="3" key="1">
    <citation type="submission" date="2021-02" db="EMBL/GenBank/DDBJ databases">
        <authorList>
            <person name="Nowell W R."/>
        </authorList>
    </citation>
    <scope>NUCLEOTIDE SEQUENCE</scope>
</reference>
<dbReference type="EMBL" id="CAJOBB010003789">
    <property type="protein sequence ID" value="CAF4058995.1"/>
    <property type="molecule type" value="Genomic_DNA"/>
</dbReference>
<dbReference type="InterPro" id="IPR015915">
    <property type="entry name" value="Kelch-typ_b-propeller"/>
</dbReference>
<dbReference type="Gene3D" id="2.120.10.80">
    <property type="entry name" value="Kelch-type beta propeller"/>
    <property type="match status" value="1"/>
</dbReference>
<dbReference type="Proteomes" id="UP000663868">
    <property type="component" value="Unassembled WGS sequence"/>
</dbReference>
<protein>
    <recommendedName>
        <fullName evidence="5">Galactose oxidase</fullName>
    </recommendedName>
</protein>
<dbReference type="SUPFAM" id="SSF117281">
    <property type="entry name" value="Kelch motif"/>
    <property type="match status" value="1"/>
</dbReference>
<accession>A0A819SGB4</accession>
<dbReference type="InterPro" id="IPR006652">
    <property type="entry name" value="Kelch_1"/>
</dbReference>
<evidence type="ECO:0000256" key="1">
    <source>
        <dbReference type="ARBA" id="ARBA00022441"/>
    </source>
</evidence>
<dbReference type="AlphaFoldDB" id="A0A819SGB4"/>
<dbReference type="SMART" id="SM00612">
    <property type="entry name" value="Kelch"/>
    <property type="match status" value="1"/>
</dbReference>
<evidence type="ECO:0000313" key="4">
    <source>
        <dbReference type="Proteomes" id="UP000663868"/>
    </source>
</evidence>